<keyword evidence="1" id="KW-1015">Disulfide bond</keyword>
<dbReference type="PANTHER" id="PTHR24256">
    <property type="entry name" value="TRYPTASE-RELATED"/>
    <property type="match status" value="1"/>
</dbReference>
<dbReference type="Proteomes" id="UP000053766">
    <property type="component" value="Unassembled WGS sequence"/>
</dbReference>
<dbReference type="Pfam" id="PF00089">
    <property type="entry name" value="Trypsin"/>
    <property type="match status" value="1"/>
</dbReference>
<dbReference type="InterPro" id="IPR051487">
    <property type="entry name" value="Ser/Thr_Proteases_Immune/Dev"/>
</dbReference>
<evidence type="ECO:0000259" key="3">
    <source>
        <dbReference type="SMART" id="SM00020"/>
    </source>
</evidence>
<dbReference type="OrthoDB" id="6353231at2759"/>
<evidence type="ECO:0000256" key="2">
    <source>
        <dbReference type="ARBA" id="ARBA00024195"/>
    </source>
</evidence>
<keyword evidence="5" id="KW-1185">Reference proteome</keyword>
<reference evidence="5" key="2">
    <citation type="journal article" date="2016" name="Sci. Rep.">
        <title>Dictyocaulus viviparus genome, variome and transcriptome elucidate lungworm biology and support future intervention.</title>
        <authorList>
            <person name="McNulty S.N."/>
            <person name="Strube C."/>
            <person name="Rosa B.A."/>
            <person name="Martin J.C."/>
            <person name="Tyagi R."/>
            <person name="Choi Y.J."/>
            <person name="Wang Q."/>
            <person name="Hallsworth Pepin K."/>
            <person name="Zhang X."/>
            <person name="Ozersky P."/>
            <person name="Wilson R.K."/>
            <person name="Sternberg P.W."/>
            <person name="Gasser R.B."/>
            <person name="Mitreva M."/>
        </authorList>
    </citation>
    <scope>NUCLEOTIDE SEQUENCE [LARGE SCALE GENOMIC DNA]</scope>
    <source>
        <strain evidence="5">HannoverDv2000</strain>
    </source>
</reference>
<dbReference type="EMBL" id="KN716185">
    <property type="protein sequence ID" value="KJH51344.1"/>
    <property type="molecule type" value="Genomic_DNA"/>
</dbReference>
<dbReference type="SMART" id="SM00020">
    <property type="entry name" value="Tryp_SPc"/>
    <property type="match status" value="1"/>
</dbReference>
<dbReference type="InterPro" id="IPR009003">
    <property type="entry name" value="Peptidase_S1_PA"/>
</dbReference>
<dbReference type="SUPFAM" id="SSF50494">
    <property type="entry name" value="Trypsin-like serine proteases"/>
    <property type="match status" value="1"/>
</dbReference>
<dbReference type="GO" id="GO:0004252">
    <property type="term" value="F:serine-type endopeptidase activity"/>
    <property type="evidence" value="ECO:0007669"/>
    <property type="project" value="InterPro"/>
</dbReference>
<evidence type="ECO:0000313" key="4">
    <source>
        <dbReference type="EMBL" id="KJH51344.1"/>
    </source>
</evidence>
<dbReference type="Gene3D" id="2.40.10.10">
    <property type="entry name" value="Trypsin-like serine proteases"/>
    <property type="match status" value="1"/>
</dbReference>
<name>A0A0D8Y5T4_DICVI</name>
<evidence type="ECO:0000313" key="5">
    <source>
        <dbReference type="Proteomes" id="UP000053766"/>
    </source>
</evidence>
<dbReference type="InterPro" id="IPR001254">
    <property type="entry name" value="Trypsin_dom"/>
</dbReference>
<gene>
    <name evidence="4" type="ORF">DICVIV_02463</name>
</gene>
<organism evidence="4 5">
    <name type="scientific">Dictyocaulus viviparus</name>
    <name type="common">Bovine lungworm</name>
    <dbReference type="NCBI Taxonomy" id="29172"/>
    <lineage>
        <taxon>Eukaryota</taxon>
        <taxon>Metazoa</taxon>
        <taxon>Ecdysozoa</taxon>
        <taxon>Nematoda</taxon>
        <taxon>Chromadorea</taxon>
        <taxon>Rhabditida</taxon>
        <taxon>Rhabditina</taxon>
        <taxon>Rhabditomorpha</taxon>
        <taxon>Strongyloidea</taxon>
        <taxon>Metastrongylidae</taxon>
        <taxon>Dictyocaulus</taxon>
    </lineage>
</organism>
<protein>
    <submittedName>
        <fullName evidence="4">Trypsin</fullName>
    </submittedName>
</protein>
<proteinExistence type="inferred from homology"/>
<comment type="similarity">
    <text evidence="2">Belongs to the peptidase S1 family. CLIP subfamily.</text>
</comment>
<feature type="domain" description="Peptidase S1" evidence="3">
    <location>
        <begin position="13"/>
        <end position="222"/>
    </location>
</feature>
<dbReference type="GO" id="GO:0006508">
    <property type="term" value="P:proteolysis"/>
    <property type="evidence" value="ECO:0007669"/>
    <property type="project" value="InterPro"/>
</dbReference>
<evidence type="ECO:0000256" key="1">
    <source>
        <dbReference type="ARBA" id="ARBA00023157"/>
    </source>
</evidence>
<accession>A0A0D8Y5T4</accession>
<dbReference type="STRING" id="29172.A0A0D8Y5T4"/>
<sequence length="244" mass="27609">MYRIDDERRLMKVMVGGICRKNDEKNDCSDAETGKWFGVKNAFYAPFFEHGCSGTYDIAFIELNENVPDDVHHICLPHLHDADELDDSSIRLFSSGFGSDQLNENVPDDVHHICLPHLHDADELDDSSIRLFSSGFGSDRVKMPDDECDERENRKPDTFCTYERAEKDVCSGDSGSGITTSLNGRHYLIGLVSYGSNCEDLIEGFSPGAQVHTNLAFYTADIDVFLDMMVEDRRKMWMEVEKAI</sequence>
<dbReference type="InterPro" id="IPR043504">
    <property type="entry name" value="Peptidase_S1_PA_chymotrypsin"/>
</dbReference>
<reference evidence="4 5" key="1">
    <citation type="submission" date="2013-11" db="EMBL/GenBank/DDBJ databases">
        <title>Draft genome of the bovine lungworm Dictyocaulus viviparus.</title>
        <authorList>
            <person name="Mitreva M."/>
        </authorList>
    </citation>
    <scope>NUCLEOTIDE SEQUENCE [LARGE SCALE GENOMIC DNA]</scope>
    <source>
        <strain evidence="4 5">HannoverDv2000</strain>
    </source>
</reference>
<dbReference type="AlphaFoldDB" id="A0A0D8Y5T4"/>